<keyword evidence="2" id="KW-0732">Signal</keyword>
<dbReference type="SUPFAM" id="SSF51126">
    <property type="entry name" value="Pectin lyase-like"/>
    <property type="match status" value="2"/>
</dbReference>
<reference evidence="4" key="2">
    <citation type="submission" date="2020-09" db="EMBL/GenBank/DDBJ databases">
        <authorList>
            <person name="Sun Q."/>
            <person name="Ohkuma M."/>
        </authorList>
    </citation>
    <scope>NUCLEOTIDE SEQUENCE</scope>
    <source>
        <strain evidence="4">JCM 3346</strain>
    </source>
</reference>
<dbReference type="InterPro" id="IPR011050">
    <property type="entry name" value="Pectin_lyase_fold/virulence"/>
</dbReference>
<evidence type="ECO:0000256" key="2">
    <source>
        <dbReference type="SAM" id="SignalP"/>
    </source>
</evidence>
<gene>
    <name evidence="4" type="ORF">GCM10010196_07410</name>
</gene>
<dbReference type="SMART" id="SM00710">
    <property type="entry name" value="PbH1"/>
    <property type="match status" value="12"/>
</dbReference>
<feature type="compositionally biased region" description="Low complexity" evidence="1">
    <location>
        <begin position="28"/>
        <end position="39"/>
    </location>
</feature>
<comment type="caution">
    <text evidence="4">The sequence shown here is derived from an EMBL/GenBank/DDBJ whole genome shotgun (WGS) entry which is preliminary data.</text>
</comment>
<evidence type="ECO:0000313" key="4">
    <source>
        <dbReference type="EMBL" id="GGR17158.1"/>
    </source>
</evidence>
<organism evidence="4 5">
    <name type="scientific">Agromyces mediolanus</name>
    <name type="common">Corynebacterium mediolanum</name>
    <dbReference type="NCBI Taxonomy" id="41986"/>
    <lineage>
        <taxon>Bacteria</taxon>
        <taxon>Bacillati</taxon>
        <taxon>Actinomycetota</taxon>
        <taxon>Actinomycetes</taxon>
        <taxon>Micrococcales</taxon>
        <taxon>Microbacteriaceae</taxon>
        <taxon>Agromyces</taxon>
    </lineage>
</organism>
<evidence type="ECO:0000259" key="3">
    <source>
        <dbReference type="Pfam" id="PF13229"/>
    </source>
</evidence>
<sequence length="1040" mass="101902">MLLCAGVAVGAIGVTAAPATAAPGAAVRPALLAPEDPATGDPPPPAGADVPDGLDEPTPPIDDSIVDSPPTDPAITPNANALRIAWLGTPAERPVDPAGLVTLQVALNTVAAGGTVSFDPGDYAFTGALTVARSVTIDSSAASTLYSRFTVSAGGLALGADVAIAAAATGAIVQVTGSDVALRDVTVRNPTPVARPIGVQLAAGVTGVVIDGLTMNGAGEASSYGVNLTTGSATITDAAISGVATGIAVTAAATTSGIQVTGGTIAAQTAGISLGSATAPLVTGVEVSGTPGTGTGIDLANSSSAVVDGVTVDGFARGIGTATTNAAAGPTITDATITGTSREGIALGATAAPSVVRPRITGADAAQSTGILVLRSTQTEIEDAVVTGMMYGITTHLDNTGQGPVITSPQITAFGAVTLGSTQGASVTGAVVDAGAWGPGGTGVNLVNAGRATVTALTATGFLYAIGSQSSMLPGSDRADISISDVTATGAPDASSGIYLLGAVDAVVSDVEAELTGAALVVHQSTGVTASGIVVHGREGPTSVTGAAILRAYGSQGVHVDGASIDAGSYGFFYSATDGATVVNATVEGVVERALYGRSVANLEVSGSTLADNGAAGLFVVTNPGDGISHDVRIHDVEMTGNGDGIRVLQGTSDVAIEGNTVSGQPAFVTAGGAHRLTIAGNTVEQADGAVAVSVEPLWQDGALAGSYSSSGIRVQGNVFRGTGTWISVGTADSETPEAERRTLRDPVLVTGNVFPAASTAVVTFPNAVEGEDAAPALQSLPDGGPVAVDARDYDDPNDWGSACRATGYLDGALWYDGGGAAVRELAVAPVLYPMTCIDLSLTEQLAAPDGALRAGDTLSWTLTPHNAGPRAAPAGWSITQLLPSGVELVGMSGDGYARSGDVATAAGEIPAGEDGPPLTIVARVVAVPVGAATMRNVAYVAPASPSDLDGDGFVDTVVEQFGPLVVPTIDTDTDASPTDNDAQGVWAVTAGSGGGGGGSKGGGLASTGAEPLVPLVLGLLVIEGGILTLRRSRRVAPFS</sequence>
<dbReference type="EMBL" id="BMRJ01000001">
    <property type="protein sequence ID" value="GGR17158.1"/>
    <property type="molecule type" value="Genomic_DNA"/>
</dbReference>
<feature type="chain" id="PRO_5036965187" description="Right handed beta helix domain-containing protein" evidence="2">
    <location>
        <begin position="22"/>
        <end position="1040"/>
    </location>
</feature>
<feature type="domain" description="Right handed beta helix" evidence="3">
    <location>
        <begin position="598"/>
        <end position="724"/>
    </location>
</feature>
<keyword evidence="5" id="KW-1185">Reference proteome</keyword>
<dbReference type="InterPro" id="IPR012334">
    <property type="entry name" value="Pectin_lyas_fold"/>
</dbReference>
<feature type="region of interest" description="Disordered" evidence="1">
    <location>
        <begin position="28"/>
        <end position="74"/>
    </location>
</feature>
<reference evidence="4" key="1">
    <citation type="journal article" date="2014" name="Int. J. Syst. Evol. Microbiol.">
        <title>Complete genome sequence of Corynebacterium casei LMG S-19264T (=DSM 44701T), isolated from a smear-ripened cheese.</title>
        <authorList>
            <consortium name="US DOE Joint Genome Institute (JGI-PGF)"/>
            <person name="Walter F."/>
            <person name="Albersmeier A."/>
            <person name="Kalinowski J."/>
            <person name="Ruckert C."/>
        </authorList>
    </citation>
    <scope>NUCLEOTIDE SEQUENCE</scope>
    <source>
        <strain evidence="4">JCM 3346</strain>
    </source>
</reference>
<evidence type="ECO:0000313" key="5">
    <source>
        <dbReference type="Proteomes" id="UP000610303"/>
    </source>
</evidence>
<dbReference type="InterPro" id="IPR006626">
    <property type="entry name" value="PbH1"/>
</dbReference>
<dbReference type="AlphaFoldDB" id="A0A918FAQ7"/>
<proteinExistence type="predicted"/>
<name>A0A918FAQ7_AGRME</name>
<protein>
    <recommendedName>
        <fullName evidence="3">Right handed beta helix domain-containing protein</fullName>
    </recommendedName>
</protein>
<feature type="signal peptide" evidence="2">
    <location>
        <begin position="1"/>
        <end position="21"/>
    </location>
</feature>
<dbReference type="InterPro" id="IPR039448">
    <property type="entry name" value="Beta_helix"/>
</dbReference>
<dbReference type="Proteomes" id="UP000610303">
    <property type="component" value="Unassembled WGS sequence"/>
</dbReference>
<evidence type="ECO:0000256" key="1">
    <source>
        <dbReference type="SAM" id="MobiDB-lite"/>
    </source>
</evidence>
<accession>A0A918FAQ7</accession>
<dbReference type="Pfam" id="PF13229">
    <property type="entry name" value="Beta_helix"/>
    <property type="match status" value="2"/>
</dbReference>
<feature type="domain" description="Right handed beta helix" evidence="3">
    <location>
        <begin position="208"/>
        <end position="352"/>
    </location>
</feature>
<dbReference type="Gene3D" id="2.160.20.10">
    <property type="entry name" value="Single-stranded right-handed beta-helix, Pectin lyase-like"/>
    <property type="match status" value="2"/>
</dbReference>